<dbReference type="PANTHER" id="PTHR10587:SF133">
    <property type="entry name" value="CHITIN DEACETYLASE 1-RELATED"/>
    <property type="match status" value="1"/>
</dbReference>
<gene>
    <name evidence="4" type="ORF">KL86SPO_30255</name>
</gene>
<dbReference type="Pfam" id="PF01522">
    <property type="entry name" value="Polysacc_deac_1"/>
    <property type="match status" value="1"/>
</dbReference>
<dbReference type="PANTHER" id="PTHR10587">
    <property type="entry name" value="GLYCOSYL TRANSFERASE-RELATED"/>
    <property type="match status" value="1"/>
</dbReference>
<proteinExistence type="predicted"/>
<dbReference type="AlphaFoldDB" id="A0A212LRE5"/>
<dbReference type="RefSeq" id="WP_288183651.1">
    <property type="nucleotide sequence ID" value="NZ_LT608335.1"/>
</dbReference>
<keyword evidence="1" id="KW-0479">Metal-binding</keyword>
<keyword evidence="4" id="KW-0858">Xylan degradation</keyword>
<dbReference type="GO" id="GO:0016798">
    <property type="term" value="F:hydrolase activity, acting on glycosyl bonds"/>
    <property type="evidence" value="ECO:0007669"/>
    <property type="project" value="UniProtKB-KW"/>
</dbReference>
<dbReference type="GO" id="GO:0016810">
    <property type="term" value="F:hydrolase activity, acting on carbon-nitrogen (but not peptide) bonds"/>
    <property type="evidence" value="ECO:0007669"/>
    <property type="project" value="InterPro"/>
</dbReference>
<evidence type="ECO:0000313" key="4">
    <source>
        <dbReference type="EMBL" id="SCM80077.1"/>
    </source>
</evidence>
<organism evidence="4">
    <name type="scientific">uncultured Sporomusa sp</name>
    <dbReference type="NCBI Taxonomy" id="307249"/>
    <lineage>
        <taxon>Bacteria</taxon>
        <taxon>Bacillati</taxon>
        <taxon>Bacillota</taxon>
        <taxon>Negativicutes</taxon>
        <taxon>Selenomonadales</taxon>
        <taxon>Sporomusaceae</taxon>
        <taxon>Sporomusa</taxon>
        <taxon>environmental samples</taxon>
    </lineage>
</organism>
<dbReference type="InterPro" id="IPR011330">
    <property type="entry name" value="Glyco_hydro/deAcase_b/a-brl"/>
</dbReference>
<evidence type="ECO:0000259" key="3">
    <source>
        <dbReference type="PROSITE" id="PS51677"/>
    </source>
</evidence>
<dbReference type="CDD" id="cd10944">
    <property type="entry name" value="CE4_SmPgdA_like"/>
    <property type="match status" value="1"/>
</dbReference>
<dbReference type="Gene3D" id="3.20.20.370">
    <property type="entry name" value="Glycoside hydrolase/deacetylase"/>
    <property type="match status" value="1"/>
</dbReference>
<dbReference type="PROSITE" id="PS51677">
    <property type="entry name" value="NODB"/>
    <property type="match status" value="1"/>
</dbReference>
<evidence type="ECO:0000256" key="1">
    <source>
        <dbReference type="ARBA" id="ARBA00022723"/>
    </source>
</evidence>
<keyword evidence="4" id="KW-0119">Carbohydrate metabolism</keyword>
<evidence type="ECO:0000256" key="2">
    <source>
        <dbReference type="ARBA" id="ARBA00022801"/>
    </source>
</evidence>
<keyword evidence="2 4" id="KW-0378">Hydrolase</keyword>
<keyword evidence="4" id="KW-0326">Glycosidase</keyword>
<reference evidence="4" key="1">
    <citation type="submission" date="2016-08" db="EMBL/GenBank/DDBJ databases">
        <authorList>
            <person name="Seilhamer J.J."/>
        </authorList>
    </citation>
    <scope>NUCLEOTIDE SEQUENCE</scope>
    <source>
        <strain evidence="4">86</strain>
    </source>
</reference>
<dbReference type="InterPro" id="IPR002509">
    <property type="entry name" value="NODB_dom"/>
</dbReference>
<dbReference type="InterPro" id="IPR050248">
    <property type="entry name" value="Polysacc_deacetylase_ArnD"/>
</dbReference>
<dbReference type="GO" id="GO:0016020">
    <property type="term" value="C:membrane"/>
    <property type="evidence" value="ECO:0007669"/>
    <property type="project" value="TreeGrafter"/>
</dbReference>
<name>A0A212LRE5_9FIRM</name>
<dbReference type="GO" id="GO:0045493">
    <property type="term" value="P:xylan catabolic process"/>
    <property type="evidence" value="ECO:0007669"/>
    <property type="project" value="UniProtKB-KW"/>
</dbReference>
<accession>A0A212LRE5</accession>
<dbReference type="SUPFAM" id="SSF88713">
    <property type="entry name" value="Glycoside hydrolase/deacetylase"/>
    <property type="match status" value="1"/>
</dbReference>
<keyword evidence="4" id="KW-0624">Polysaccharide degradation</keyword>
<sequence>MKNKPGFFLIICGLSAVCLIILASSPLALLAFSNNDTAAAVGLPAYQESFPAENNYTLPNDAVDAYYLNENPEYLPAGNKPVYDVFTVTERQHQGLALGLPPVTPYYGTKVVYLTFDDGPDWENTPPILDILKKHNIKATFFVVGSQIEKHPEILRRIYQEGHAIGNHSYNHVYRELYQSANSYVSQLRHTDEIIKQVTGVRSRISRAPGGSAGSFTKEYWETLSRLGYVEIGWNISSGDASREKAGQIMRNIASQMESKHLWSHAIVLMHDGRGHSETVKALPAIIKFYQDRHFEFRVVNFETPPPW</sequence>
<dbReference type="GO" id="GO:0046872">
    <property type="term" value="F:metal ion binding"/>
    <property type="evidence" value="ECO:0007669"/>
    <property type="project" value="UniProtKB-KW"/>
</dbReference>
<protein>
    <submittedName>
        <fullName evidence="4">Putative xylanase/chitin deacetylase</fullName>
    </submittedName>
</protein>
<feature type="domain" description="NodB homology" evidence="3">
    <location>
        <begin position="110"/>
        <end position="298"/>
    </location>
</feature>
<dbReference type="EMBL" id="FMJE01000003">
    <property type="protein sequence ID" value="SCM80077.1"/>
    <property type="molecule type" value="Genomic_DNA"/>
</dbReference>